<accession>A0A1G8DV07</accession>
<keyword evidence="2" id="KW-1185">Reference proteome</keyword>
<protein>
    <submittedName>
        <fullName evidence="1">Uncharacterized protein</fullName>
    </submittedName>
</protein>
<evidence type="ECO:0000313" key="1">
    <source>
        <dbReference type="EMBL" id="SDH61418.1"/>
    </source>
</evidence>
<dbReference type="Proteomes" id="UP000199492">
    <property type="component" value="Unassembled WGS sequence"/>
</dbReference>
<sequence length="92" mass="10690">MLREKSVYSKIHNPITIYSSRLAIHSNSKIKAERYSLSINPANLPEPNKCPLEKSILNFLEGSRYIPNKKVGTFELTQRFSIHFLILRYTSH</sequence>
<dbReference type="EMBL" id="FNCZ01000003">
    <property type="protein sequence ID" value="SDH61418.1"/>
    <property type="molecule type" value="Genomic_DNA"/>
</dbReference>
<proteinExistence type="predicted"/>
<evidence type="ECO:0000313" key="2">
    <source>
        <dbReference type="Proteomes" id="UP000199492"/>
    </source>
</evidence>
<gene>
    <name evidence="1" type="ORF">SAMN04489796_103317</name>
</gene>
<dbReference type="STRING" id="262004.SAMN04489796_103317"/>
<reference evidence="2" key="1">
    <citation type="submission" date="2016-10" db="EMBL/GenBank/DDBJ databases">
        <authorList>
            <person name="Varghese N."/>
            <person name="Submissions S."/>
        </authorList>
    </citation>
    <scope>NUCLEOTIDE SEQUENCE [LARGE SCALE GENOMIC DNA]</scope>
    <source>
        <strain evidence="2">DSM 15363</strain>
    </source>
</reference>
<organism evidence="1 2">
    <name type="scientific">Winogradskyella thalassocola</name>
    <dbReference type="NCBI Taxonomy" id="262004"/>
    <lineage>
        <taxon>Bacteria</taxon>
        <taxon>Pseudomonadati</taxon>
        <taxon>Bacteroidota</taxon>
        <taxon>Flavobacteriia</taxon>
        <taxon>Flavobacteriales</taxon>
        <taxon>Flavobacteriaceae</taxon>
        <taxon>Winogradskyella</taxon>
    </lineage>
</organism>
<dbReference type="AlphaFoldDB" id="A0A1G8DV07"/>
<name>A0A1G8DV07_9FLAO</name>